<dbReference type="InterPro" id="IPR016024">
    <property type="entry name" value="ARM-type_fold"/>
</dbReference>
<keyword evidence="8" id="KW-0645">Protease</keyword>
<evidence type="ECO:0000313" key="15">
    <source>
        <dbReference type="Proteomes" id="UP001500298"/>
    </source>
</evidence>
<dbReference type="PROSITE" id="PS51257">
    <property type="entry name" value="PROKAR_LIPOPROTEIN"/>
    <property type="match status" value="1"/>
</dbReference>
<evidence type="ECO:0000259" key="13">
    <source>
        <dbReference type="SMART" id="SM01263"/>
    </source>
</evidence>
<dbReference type="Proteomes" id="UP001500298">
    <property type="component" value="Unassembled WGS sequence"/>
</dbReference>
<dbReference type="Gene3D" id="3.30.2010.30">
    <property type="match status" value="1"/>
</dbReference>
<dbReference type="Pfam" id="PF17900">
    <property type="entry name" value="Peptidase_M1_N"/>
    <property type="match status" value="1"/>
</dbReference>
<comment type="subcellular location">
    <subcellularLocation>
        <location evidence="3">Cytoplasm</location>
    </subcellularLocation>
</comment>
<dbReference type="InterPro" id="IPR001930">
    <property type="entry name" value="Peptidase_M1"/>
</dbReference>
<keyword evidence="11" id="KW-0862">Zinc</keyword>
<evidence type="ECO:0000256" key="10">
    <source>
        <dbReference type="ARBA" id="ARBA00022801"/>
    </source>
</evidence>
<dbReference type="SMART" id="SM01263">
    <property type="entry name" value="Leuk-A4-hydro_C"/>
    <property type="match status" value="1"/>
</dbReference>
<evidence type="ECO:0000256" key="8">
    <source>
        <dbReference type="ARBA" id="ARBA00022670"/>
    </source>
</evidence>
<dbReference type="SUPFAM" id="SSF63737">
    <property type="entry name" value="Leukotriene A4 hydrolase N-terminal domain"/>
    <property type="match status" value="1"/>
</dbReference>
<evidence type="ECO:0000256" key="2">
    <source>
        <dbReference type="ARBA" id="ARBA00001947"/>
    </source>
</evidence>
<dbReference type="InterPro" id="IPR015211">
    <property type="entry name" value="Peptidase_M1_C"/>
</dbReference>
<keyword evidence="10" id="KW-0378">Hydrolase</keyword>
<dbReference type="PANTHER" id="PTHR45726:SF3">
    <property type="entry name" value="LEUKOTRIENE A-4 HYDROLASE"/>
    <property type="match status" value="1"/>
</dbReference>
<reference evidence="15" key="1">
    <citation type="journal article" date="2019" name="Int. J. Syst. Evol. Microbiol.">
        <title>The Global Catalogue of Microorganisms (GCM) 10K type strain sequencing project: providing services to taxonomists for standard genome sequencing and annotation.</title>
        <authorList>
            <consortium name="The Broad Institute Genomics Platform"/>
            <consortium name="The Broad Institute Genome Sequencing Center for Infectious Disease"/>
            <person name="Wu L."/>
            <person name="Ma J."/>
        </authorList>
    </citation>
    <scope>NUCLEOTIDE SEQUENCE [LARGE SCALE GENOMIC DNA]</scope>
    <source>
        <strain evidence="15">JCM 18326</strain>
    </source>
</reference>
<dbReference type="Gene3D" id="2.60.40.1730">
    <property type="entry name" value="tricorn interacting facor f3 domain"/>
    <property type="match status" value="1"/>
</dbReference>
<accession>A0ABP9DR86</accession>
<evidence type="ECO:0000256" key="4">
    <source>
        <dbReference type="ARBA" id="ARBA00010136"/>
    </source>
</evidence>
<keyword evidence="15" id="KW-1185">Reference proteome</keyword>
<dbReference type="SUPFAM" id="SSF55486">
    <property type="entry name" value="Metalloproteases ('zincins'), catalytic domain"/>
    <property type="match status" value="1"/>
</dbReference>
<keyword evidence="12" id="KW-0482">Metalloprotease</keyword>
<organism evidence="14 15">
    <name type="scientific">Algivirga pacifica</name>
    <dbReference type="NCBI Taxonomy" id="1162670"/>
    <lineage>
        <taxon>Bacteria</taxon>
        <taxon>Pseudomonadati</taxon>
        <taxon>Bacteroidota</taxon>
        <taxon>Cytophagia</taxon>
        <taxon>Cytophagales</taxon>
        <taxon>Flammeovirgaceae</taxon>
        <taxon>Algivirga</taxon>
    </lineage>
</organism>
<comment type="catalytic activity">
    <reaction evidence="1">
        <text>Release of an N-terminal amino acid, Xaa-|-Yaa- from a peptide, amide or arylamide. Xaa is preferably Ala, but may be most amino acids including Pro (slow action). When a terminal hydrophobic residue is followed by a prolyl residue, the two may be released as an intact Xaa-Pro dipeptide.</text>
        <dbReference type="EC" id="3.4.11.2"/>
    </reaction>
</comment>
<dbReference type="Pfam" id="PF09127">
    <property type="entry name" value="Leuk-A4-hydro_C"/>
    <property type="match status" value="1"/>
</dbReference>
<dbReference type="InterPro" id="IPR034015">
    <property type="entry name" value="M1_LTA4H"/>
</dbReference>
<dbReference type="InterPro" id="IPR049980">
    <property type="entry name" value="LTA4H_cat"/>
</dbReference>
<evidence type="ECO:0000256" key="7">
    <source>
        <dbReference type="ARBA" id="ARBA00022490"/>
    </source>
</evidence>
<protein>
    <recommendedName>
        <fullName evidence="6">Aminopeptidase N</fullName>
        <ecNumber evidence="5">3.4.11.2</ecNumber>
    </recommendedName>
</protein>
<comment type="cofactor">
    <cofactor evidence="2">
        <name>Zn(2+)</name>
        <dbReference type="ChEBI" id="CHEBI:29105"/>
    </cofactor>
</comment>
<dbReference type="CDD" id="cd09599">
    <property type="entry name" value="M1_LTA4H"/>
    <property type="match status" value="1"/>
</dbReference>
<dbReference type="SUPFAM" id="SSF48371">
    <property type="entry name" value="ARM repeat"/>
    <property type="match status" value="1"/>
</dbReference>
<dbReference type="InterPro" id="IPR045357">
    <property type="entry name" value="Aminopeptidase_N-like_N"/>
</dbReference>
<name>A0ABP9DR86_9BACT</name>
<evidence type="ECO:0000256" key="12">
    <source>
        <dbReference type="ARBA" id="ARBA00023049"/>
    </source>
</evidence>
<dbReference type="Gene3D" id="1.25.40.320">
    <property type="entry name" value="Peptidase M1, leukotriene A4 hydrolase/aminopeptidase C-terminal domain"/>
    <property type="match status" value="1"/>
</dbReference>
<comment type="similarity">
    <text evidence="4">Belongs to the peptidase M1 family.</text>
</comment>
<sequence length="627" mass="71489">MRKMLNCLFLWGGVLLTACSTSGQNKSQESKDTVDFTKDIHSFSEPESTVVSHLSLELKVDFEEQKLKGVAKLLVDRKKGNKLMLDTRLLTIQEVTDGQEKLTYTLHEAVPFLGSPLEIDLKEGTKEVWVYYETSPEAPAIQWLSPQQTAGKKNPFLFTQSQAILARSWVPIQDSPGVRFTYDAKVEVPEGLVALMSAENPQIKNDSGTYTFVQKKPIPAYLLALAVGDVTFQPLGKNIGVYAEPSMMKEAAYELGEMDQMMLAAEKLYGAYQWERYDVLFLPPSFPFGGMENPMLTFATPTIIAGDRSLTSLIAHELAHSWSGNLVTNATWNDFWLNEGFTVYFELRIMEEVYGKDFSDMLALISKRDLLAELEGMEYGEDTKLKLNLEGRDPDDGMNSIAYDKGFYFLKLCENTVGRTKWDAFLSKYFSEHAFQTITTEEFLTYLDENLLSKVDGAKETIKPDMWVYRNGLPDNCPEVTSFRYDQVKEEVGKFIEGTSASDLQTSDWKYFQEWEYFLSALPDALSKKQMKDLDKAFKFSQTGNNEIRFQWLMHVVKSEYTPAYPTLEKFLMKVGRRKFIAPIYKAMAQQEGTRALGQKIYQKARPNYHYVAVSTIDTYFAEQAKP</sequence>
<keyword evidence="7" id="KW-0963">Cytoplasm</keyword>
<comment type="caution">
    <text evidence="14">The sequence shown here is derived from an EMBL/GenBank/DDBJ whole genome shotgun (WGS) entry which is preliminary data.</text>
</comment>
<keyword evidence="9" id="KW-0479">Metal-binding</keyword>
<dbReference type="InterPro" id="IPR027268">
    <property type="entry name" value="Peptidase_M4/M1_CTD_sf"/>
</dbReference>
<dbReference type="Gene3D" id="1.10.390.10">
    <property type="entry name" value="Neutral Protease Domain 2"/>
    <property type="match status" value="1"/>
</dbReference>
<evidence type="ECO:0000256" key="6">
    <source>
        <dbReference type="ARBA" id="ARBA00015611"/>
    </source>
</evidence>
<proteinExistence type="inferred from homology"/>
<dbReference type="RefSeq" id="WP_345374835.1">
    <property type="nucleotide sequence ID" value="NZ_BAABJX010000064.1"/>
</dbReference>
<evidence type="ECO:0000256" key="5">
    <source>
        <dbReference type="ARBA" id="ARBA00012564"/>
    </source>
</evidence>
<feature type="domain" description="Peptidase M1 leukotriene A4 hydrolase/aminopeptidase C-terminal" evidence="13">
    <location>
        <begin position="484"/>
        <end position="621"/>
    </location>
</feature>
<dbReference type="Pfam" id="PF01433">
    <property type="entry name" value="Peptidase_M1"/>
    <property type="match status" value="1"/>
</dbReference>
<dbReference type="PRINTS" id="PR00756">
    <property type="entry name" value="ALADIPTASE"/>
</dbReference>
<dbReference type="InterPro" id="IPR038502">
    <property type="entry name" value="M1_LTA-4_hydro/amino_C_sf"/>
</dbReference>
<evidence type="ECO:0000256" key="9">
    <source>
        <dbReference type="ARBA" id="ARBA00022723"/>
    </source>
</evidence>
<evidence type="ECO:0000256" key="1">
    <source>
        <dbReference type="ARBA" id="ARBA00000098"/>
    </source>
</evidence>
<dbReference type="InterPro" id="IPR014782">
    <property type="entry name" value="Peptidase_M1_dom"/>
</dbReference>
<evidence type="ECO:0000313" key="14">
    <source>
        <dbReference type="EMBL" id="GAA4850261.1"/>
    </source>
</evidence>
<gene>
    <name evidence="14" type="ORF">GCM10023331_38620</name>
</gene>
<evidence type="ECO:0000256" key="3">
    <source>
        <dbReference type="ARBA" id="ARBA00004496"/>
    </source>
</evidence>
<evidence type="ECO:0000256" key="11">
    <source>
        <dbReference type="ARBA" id="ARBA00022833"/>
    </source>
</evidence>
<dbReference type="EMBL" id="BAABJX010000064">
    <property type="protein sequence ID" value="GAA4850261.1"/>
    <property type="molecule type" value="Genomic_DNA"/>
</dbReference>
<dbReference type="PANTHER" id="PTHR45726">
    <property type="entry name" value="LEUKOTRIENE A-4 HYDROLASE"/>
    <property type="match status" value="1"/>
</dbReference>
<dbReference type="InterPro" id="IPR042097">
    <property type="entry name" value="Aminopeptidase_N-like_N_sf"/>
</dbReference>
<dbReference type="EC" id="3.4.11.2" evidence="5"/>